<dbReference type="EMBL" id="SHLD01000001">
    <property type="protein sequence ID" value="RZU74956.1"/>
    <property type="molecule type" value="Genomic_DNA"/>
</dbReference>
<dbReference type="GO" id="GO:0046872">
    <property type="term" value="F:metal ion binding"/>
    <property type="evidence" value="ECO:0007669"/>
    <property type="project" value="UniProtKB-KW"/>
</dbReference>
<keyword evidence="9" id="KW-0411">Iron-sulfur</keyword>
<comment type="cofactor">
    <cofactor evidence="1">
        <name>FMN</name>
        <dbReference type="ChEBI" id="CHEBI:58210"/>
    </cofactor>
</comment>
<dbReference type="InterPro" id="IPR001155">
    <property type="entry name" value="OxRdtase_FMN_N"/>
</dbReference>
<dbReference type="PANTHER" id="PTHR42917:SF2">
    <property type="entry name" value="2,4-DIENOYL-COA REDUCTASE [(2E)-ENOYL-COA-PRODUCING]"/>
    <property type="match status" value="1"/>
</dbReference>
<keyword evidence="6" id="KW-0479">Metal-binding</keyword>
<dbReference type="GO" id="GO:0016491">
    <property type="term" value="F:oxidoreductase activity"/>
    <property type="evidence" value="ECO:0007669"/>
    <property type="project" value="UniProtKB-KW"/>
</dbReference>
<dbReference type="InterPro" id="IPR013785">
    <property type="entry name" value="Aldolase_TIM"/>
</dbReference>
<evidence type="ECO:0000256" key="9">
    <source>
        <dbReference type="ARBA" id="ARBA00023014"/>
    </source>
</evidence>
<evidence type="ECO:0000259" key="10">
    <source>
        <dbReference type="Pfam" id="PF00724"/>
    </source>
</evidence>
<name>A0A4V2GD82_9ACTN</name>
<keyword evidence="5" id="KW-0288">FMN</keyword>
<evidence type="ECO:0000256" key="5">
    <source>
        <dbReference type="ARBA" id="ARBA00022643"/>
    </source>
</evidence>
<dbReference type="Pfam" id="PF00724">
    <property type="entry name" value="Oxidored_FMN"/>
    <property type="match status" value="1"/>
</dbReference>
<sequence>MRLNTASTSADGGRSAAVHTPITVGSRALPNRVAFASVTTGLNGPTALSDAQREFLVRRARGGAALIVTDGLAVHPSSRPFRAVPRIEDDAHVDGYERLCADIHAAGSVVVGQLWHVGASSLYTPEGIAWAPSATPDPLSGTVPHAMTVAEVEEVIDGYVDAARRLQSVGFDGVEVHAAHGYLPAQFLSSISNHRTDAYGGDLRGRAAFLTAVLQGIRATCGPDFILGIKLTAHEYAPGGIELPEAQEVAAHVCEVADPDYIAVSQSRYGPSLERHSPDMSWADTPFEHLTRGIRSVVPPEVAIMALAKIPDLAVGDRLIDEGTADLIGLARPLLADADLVRRDAVGATVRPCTFCNACWAALHEQRGVECFYDPRTGHELEIADLEPEVRSAPDLVVVLGGGPAGLEAARVAATLGHRVELHEEAGYLGGRLALEARIPGRADQRRAVDWWQNELADLGVDIRLGSEPHPATLSAAALVVDARSRLPAPPVILGVDVVPVEDVLAGGLSLDEHVYLLDSVDDEPVYALAEWLAQRGHRVVLVTPRPTPARRVAMVSAFGISRRLDLAGVVVATQTAVTGTAHGQLVGVRAISGCAVELGPEGTVVSAGSYRGRDPLEVPGVRIVQVGDAYVPRTLAENVREAHRVVRQALEQREKK</sequence>
<dbReference type="AlphaFoldDB" id="A0A4V2GD82"/>
<evidence type="ECO:0000256" key="1">
    <source>
        <dbReference type="ARBA" id="ARBA00001917"/>
    </source>
</evidence>
<keyword evidence="4" id="KW-0285">Flavoprotein</keyword>
<dbReference type="InterPro" id="IPR036188">
    <property type="entry name" value="FAD/NAD-bd_sf"/>
</dbReference>
<dbReference type="InterPro" id="IPR051793">
    <property type="entry name" value="NADH:flavin_oxidoreductase"/>
</dbReference>
<keyword evidence="12" id="KW-1185">Reference proteome</keyword>
<gene>
    <name evidence="11" type="ORF">EV384_3458</name>
</gene>
<dbReference type="CDD" id="cd02803">
    <property type="entry name" value="OYE_like_FMN_family"/>
    <property type="match status" value="1"/>
</dbReference>
<dbReference type="SUPFAM" id="SSF51971">
    <property type="entry name" value="Nucleotide-binding domain"/>
    <property type="match status" value="1"/>
</dbReference>
<keyword evidence="7" id="KW-0560">Oxidoreductase</keyword>
<dbReference type="Gene3D" id="3.20.20.70">
    <property type="entry name" value="Aldolase class I"/>
    <property type="match status" value="1"/>
</dbReference>
<protein>
    <recommendedName>
        <fullName evidence="10">NADH:flavin oxidoreductase/NADH oxidase N-terminal domain-containing protein</fullName>
    </recommendedName>
</protein>
<evidence type="ECO:0000256" key="7">
    <source>
        <dbReference type="ARBA" id="ARBA00023002"/>
    </source>
</evidence>
<dbReference type="GO" id="GO:0051536">
    <property type="term" value="F:iron-sulfur cluster binding"/>
    <property type="evidence" value="ECO:0007669"/>
    <property type="project" value="UniProtKB-KW"/>
</dbReference>
<feature type="domain" description="NADH:flavin oxidoreductase/NADH oxidase N-terminal" evidence="10">
    <location>
        <begin position="20"/>
        <end position="343"/>
    </location>
</feature>
<dbReference type="PANTHER" id="PTHR42917">
    <property type="entry name" value="2,4-DIENOYL-COA REDUCTASE"/>
    <property type="match status" value="1"/>
</dbReference>
<evidence type="ECO:0000313" key="11">
    <source>
        <dbReference type="EMBL" id="RZU74956.1"/>
    </source>
</evidence>
<evidence type="ECO:0000256" key="6">
    <source>
        <dbReference type="ARBA" id="ARBA00022723"/>
    </source>
</evidence>
<evidence type="ECO:0000256" key="8">
    <source>
        <dbReference type="ARBA" id="ARBA00023004"/>
    </source>
</evidence>
<dbReference type="OrthoDB" id="3169239at2"/>
<dbReference type="Gene3D" id="3.40.50.720">
    <property type="entry name" value="NAD(P)-binding Rossmann-like Domain"/>
    <property type="match status" value="1"/>
</dbReference>
<dbReference type="GO" id="GO:0010181">
    <property type="term" value="F:FMN binding"/>
    <property type="evidence" value="ECO:0007669"/>
    <property type="project" value="InterPro"/>
</dbReference>
<comment type="caution">
    <text evidence="11">The sequence shown here is derived from an EMBL/GenBank/DDBJ whole genome shotgun (WGS) entry which is preliminary data.</text>
</comment>
<evidence type="ECO:0000313" key="12">
    <source>
        <dbReference type="Proteomes" id="UP000294114"/>
    </source>
</evidence>
<evidence type="ECO:0000256" key="3">
    <source>
        <dbReference type="ARBA" id="ARBA00011048"/>
    </source>
</evidence>
<evidence type="ECO:0000256" key="4">
    <source>
        <dbReference type="ARBA" id="ARBA00022630"/>
    </source>
</evidence>
<proteinExistence type="inferred from homology"/>
<comment type="similarity">
    <text evidence="3">In the N-terminal section; belongs to the NADH:flavin oxidoreductase/NADH oxidase family.</text>
</comment>
<keyword evidence="8" id="KW-0408">Iron</keyword>
<dbReference type="Proteomes" id="UP000294114">
    <property type="component" value="Unassembled WGS sequence"/>
</dbReference>
<dbReference type="SUPFAM" id="SSF51395">
    <property type="entry name" value="FMN-linked oxidoreductases"/>
    <property type="match status" value="1"/>
</dbReference>
<dbReference type="Pfam" id="PF12831">
    <property type="entry name" value="FAD_oxidored"/>
    <property type="match status" value="1"/>
</dbReference>
<accession>A0A4V2GD82</accession>
<organism evidence="11 12">
    <name type="scientific">Micromonospora kangleipakensis</name>
    <dbReference type="NCBI Taxonomy" id="1077942"/>
    <lineage>
        <taxon>Bacteria</taxon>
        <taxon>Bacillati</taxon>
        <taxon>Actinomycetota</taxon>
        <taxon>Actinomycetes</taxon>
        <taxon>Micromonosporales</taxon>
        <taxon>Micromonosporaceae</taxon>
        <taxon>Micromonospora</taxon>
    </lineage>
</organism>
<dbReference type="Gene3D" id="3.50.50.60">
    <property type="entry name" value="FAD/NAD(P)-binding domain"/>
    <property type="match status" value="1"/>
</dbReference>
<evidence type="ECO:0000256" key="2">
    <source>
        <dbReference type="ARBA" id="ARBA00001966"/>
    </source>
</evidence>
<reference evidence="11 12" key="1">
    <citation type="submission" date="2019-02" db="EMBL/GenBank/DDBJ databases">
        <title>Sequencing the genomes of 1000 actinobacteria strains.</title>
        <authorList>
            <person name="Klenk H.-P."/>
        </authorList>
    </citation>
    <scope>NUCLEOTIDE SEQUENCE [LARGE SCALE GENOMIC DNA]</scope>
    <source>
        <strain evidence="11 12">DSM 45612</strain>
    </source>
</reference>
<dbReference type="RefSeq" id="WP_130334599.1">
    <property type="nucleotide sequence ID" value="NZ_SHLD01000001.1"/>
</dbReference>
<comment type="cofactor">
    <cofactor evidence="2">
        <name>[4Fe-4S] cluster</name>
        <dbReference type="ChEBI" id="CHEBI:49883"/>
    </cofactor>
</comment>